<reference evidence="2 3" key="1">
    <citation type="journal article" date="2015" name="Genome Announc.">
        <title>Draft Genome Sequence and Gene Annotation of the Entomopathogenic Fungus Verticillium hemipterigenum.</title>
        <authorList>
            <person name="Horn F."/>
            <person name="Habel A."/>
            <person name="Scharf D.H."/>
            <person name="Dworschak J."/>
            <person name="Brakhage A.A."/>
            <person name="Guthke R."/>
            <person name="Hertweck C."/>
            <person name="Linde J."/>
        </authorList>
    </citation>
    <scope>NUCLEOTIDE SEQUENCE [LARGE SCALE GENOMIC DNA]</scope>
</reference>
<feature type="signal peptide" evidence="1">
    <location>
        <begin position="1"/>
        <end position="18"/>
    </location>
</feature>
<organism evidence="2 3">
    <name type="scientific">[Torrubiella] hemipterigena</name>
    <dbReference type="NCBI Taxonomy" id="1531966"/>
    <lineage>
        <taxon>Eukaryota</taxon>
        <taxon>Fungi</taxon>
        <taxon>Dikarya</taxon>
        <taxon>Ascomycota</taxon>
        <taxon>Pezizomycotina</taxon>
        <taxon>Sordariomycetes</taxon>
        <taxon>Hypocreomycetidae</taxon>
        <taxon>Hypocreales</taxon>
        <taxon>Clavicipitaceae</taxon>
        <taxon>Clavicipitaceae incertae sedis</taxon>
        <taxon>'Torrubiella' clade</taxon>
    </lineage>
</organism>
<gene>
    <name evidence="2" type="ORF">VHEMI05388</name>
</gene>
<evidence type="ECO:0000313" key="3">
    <source>
        <dbReference type="Proteomes" id="UP000039046"/>
    </source>
</evidence>
<dbReference type="EMBL" id="CDHN01000002">
    <property type="protein sequence ID" value="CEJ89547.1"/>
    <property type="molecule type" value="Genomic_DNA"/>
</dbReference>
<dbReference type="Proteomes" id="UP000039046">
    <property type="component" value="Unassembled WGS sequence"/>
</dbReference>
<protein>
    <recommendedName>
        <fullName evidence="4">Transglycosylase SLT domain-containing protein</fullName>
    </recommendedName>
</protein>
<evidence type="ECO:0008006" key="4">
    <source>
        <dbReference type="Google" id="ProtNLM"/>
    </source>
</evidence>
<proteinExistence type="predicted"/>
<dbReference type="Gene3D" id="1.10.530.10">
    <property type="match status" value="1"/>
</dbReference>
<dbReference type="SUPFAM" id="SSF53955">
    <property type="entry name" value="Lysozyme-like"/>
    <property type="match status" value="1"/>
</dbReference>
<evidence type="ECO:0000256" key="1">
    <source>
        <dbReference type="SAM" id="SignalP"/>
    </source>
</evidence>
<dbReference type="OrthoDB" id="1193027at2759"/>
<evidence type="ECO:0000313" key="2">
    <source>
        <dbReference type="EMBL" id="CEJ89547.1"/>
    </source>
</evidence>
<feature type="chain" id="PRO_5001979450" description="Transglycosylase SLT domain-containing protein" evidence="1">
    <location>
        <begin position="19"/>
        <end position="230"/>
    </location>
</feature>
<dbReference type="InterPro" id="IPR023346">
    <property type="entry name" value="Lysozyme-like_dom_sf"/>
</dbReference>
<dbReference type="AlphaFoldDB" id="A0A0A1TIL4"/>
<sequence length="230" mass="23656">MLPRIALTAGFAAAAVSAGDISARFADSYTFFQGDGSATAGWPSEAAWGTYQQLFDANKGLMEKSCGFNGWGADNSPAEIASIDSAIRQVAQESGVDNRAILAVVMQESKGCVRVPTTDNGVRNPGLMQSHNGQGSCAGVNPCPPAQILQMIRDGVTGTPFGPGIQGTIAQAKTLTGDSGARAVYTGARIYNSGSATVTNLDDGRGSTVCYAADIANRLTGWTLSPSACH</sequence>
<dbReference type="HOGENOM" id="CLU_058267_1_0_1"/>
<accession>A0A0A1TIL4</accession>
<keyword evidence="3" id="KW-1185">Reference proteome</keyword>
<name>A0A0A1TIL4_9HYPO</name>
<keyword evidence="1" id="KW-0732">Signal</keyword>